<dbReference type="PIRSF" id="PIRSF016481">
    <property type="entry name" value="Pilus_assembly_PilP"/>
    <property type="match status" value="1"/>
</dbReference>
<dbReference type="AlphaFoldDB" id="A0A840S1J7"/>
<dbReference type="InterPro" id="IPR007446">
    <property type="entry name" value="PilP"/>
</dbReference>
<keyword evidence="1" id="KW-0732">Signal</keyword>
<organism evidence="2 3">
    <name type="scientific">Inhella inkyongensis</name>
    <dbReference type="NCBI Taxonomy" id="392593"/>
    <lineage>
        <taxon>Bacteria</taxon>
        <taxon>Pseudomonadati</taxon>
        <taxon>Pseudomonadota</taxon>
        <taxon>Betaproteobacteria</taxon>
        <taxon>Burkholderiales</taxon>
        <taxon>Sphaerotilaceae</taxon>
        <taxon>Inhella</taxon>
    </lineage>
</organism>
<comment type="caution">
    <text evidence="2">The sequence shown here is derived from an EMBL/GenBank/DDBJ whole genome shotgun (WGS) entry which is preliminary data.</text>
</comment>
<feature type="chain" id="PRO_5032721402" evidence="1">
    <location>
        <begin position="21"/>
        <end position="175"/>
    </location>
</feature>
<dbReference type="RefSeq" id="WP_310732977.1">
    <property type="nucleotide sequence ID" value="NZ_CP040709.1"/>
</dbReference>
<name>A0A840S1J7_9BURK</name>
<evidence type="ECO:0000313" key="3">
    <source>
        <dbReference type="Proteomes" id="UP000554837"/>
    </source>
</evidence>
<dbReference type="Pfam" id="PF04351">
    <property type="entry name" value="PilP"/>
    <property type="match status" value="1"/>
</dbReference>
<accession>A0A840S1J7</accession>
<dbReference type="Proteomes" id="UP000554837">
    <property type="component" value="Unassembled WGS sequence"/>
</dbReference>
<sequence>MMRKCLPAIAAVAFFAGCSANLDELHQWVENERRIAKPNVTPLVPPKKFQPDAYEAQDGVDPFSTQKLTVAVRQEAVQPNSVLAAEMNRRREPLEAFPLDSMQMVGSMAKAGRRHAILKVDNLLYYVKVGDYIGQNFGRILKIEEAEVALREIVQDASGEWVERVTNLSLQEAAR</sequence>
<evidence type="ECO:0000313" key="2">
    <source>
        <dbReference type="EMBL" id="MBB5203298.1"/>
    </source>
</evidence>
<proteinExistence type="predicted"/>
<dbReference type="Gene3D" id="2.30.30.830">
    <property type="match status" value="1"/>
</dbReference>
<reference evidence="2 3" key="1">
    <citation type="submission" date="2020-08" db="EMBL/GenBank/DDBJ databases">
        <title>Genomic Encyclopedia of Type Strains, Phase IV (KMG-IV): sequencing the most valuable type-strain genomes for metagenomic binning, comparative biology and taxonomic classification.</title>
        <authorList>
            <person name="Goeker M."/>
        </authorList>
    </citation>
    <scope>NUCLEOTIDE SEQUENCE [LARGE SCALE GENOMIC DNA]</scope>
    <source>
        <strain evidence="2 3">DSM 23958</strain>
    </source>
</reference>
<evidence type="ECO:0000256" key="1">
    <source>
        <dbReference type="SAM" id="SignalP"/>
    </source>
</evidence>
<dbReference type="EMBL" id="JACHHO010000001">
    <property type="protein sequence ID" value="MBB5203298.1"/>
    <property type="molecule type" value="Genomic_DNA"/>
</dbReference>
<protein>
    <submittedName>
        <fullName evidence="2">Type IV pilus assembly protein PilP</fullName>
    </submittedName>
</protein>
<keyword evidence="3" id="KW-1185">Reference proteome</keyword>
<gene>
    <name evidence="2" type="ORF">HNQ51_000591</name>
</gene>
<feature type="signal peptide" evidence="1">
    <location>
        <begin position="1"/>
        <end position="20"/>
    </location>
</feature>
<dbReference type="PROSITE" id="PS51257">
    <property type="entry name" value="PROKAR_LIPOPROTEIN"/>
    <property type="match status" value="1"/>
</dbReference>